<evidence type="ECO:0000256" key="1">
    <source>
        <dbReference type="SAM" id="Phobius"/>
    </source>
</evidence>
<keyword evidence="2" id="KW-0614">Plasmid</keyword>
<keyword evidence="1" id="KW-1133">Transmembrane helix</keyword>
<evidence type="ECO:0000313" key="2">
    <source>
        <dbReference type="EMBL" id="WBA10370.1"/>
    </source>
</evidence>
<geneLocation type="plasmid" evidence="2 3">
    <name>unnamed</name>
</geneLocation>
<proteinExistence type="predicted"/>
<gene>
    <name evidence="2" type="ORF">N8M53_13515</name>
</gene>
<organism evidence="2 3">
    <name type="scientific">Salinivibrio kushneri</name>
    <dbReference type="NCBI Taxonomy" id="1908198"/>
    <lineage>
        <taxon>Bacteria</taxon>
        <taxon>Pseudomonadati</taxon>
        <taxon>Pseudomonadota</taxon>
        <taxon>Gammaproteobacteria</taxon>
        <taxon>Vibrionales</taxon>
        <taxon>Vibrionaceae</taxon>
        <taxon>Salinivibrio</taxon>
    </lineage>
</organism>
<protein>
    <submittedName>
        <fullName evidence="2">Uncharacterized protein</fullName>
    </submittedName>
</protein>
<name>A0AA47KNS7_9GAMM</name>
<evidence type="ECO:0000313" key="3">
    <source>
        <dbReference type="Proteomes" id="UP001164748"/>
    </source>
</evidence>
<reference evidence="2" key="1">
    <citation type="submission" date="2022-09" db="EMBL/GenBank/DDBJ databases">
        <authorList>
            <person name="Li Z.-J."/>
        </authorList>
    </citation>
    <scope>NUCLEOTIDE SEQUENCE</scope>
    <source>
        <strain evidence="2">TGB11</strain>
        <plasmid evidence="2">unnamed</plasmid>
    </source>
</reference>
<keyword evidence="1" id="KW-0472">Membrane</keyword>
<accession>A0AA47KNS7</accession>
<sequence>MTVMNNPFTESTTFSTSEIVAARNAFLQYEINKQVELLTVMPHEECMAVLGHCSVAHVHQLLDELNQQGHQHQANQYAHCLGLVVPHTSIRQRVSAQINQWRFRIAISMLIVLATAILSYLSVFVFV</sequence>
<dbReference type="RefSeq" id="WP_269580387.1">
    <property type="nucleotide sequence ID" value="NZ_CP114589.1"/>
</dbReference>
<keyword evidence="1" id="KW-0812">Transmembrane</keyword>
<dbReference type="AlphaFoldDB" id="A0AA47KNS7"/>
<dbReference type="Proteomes" id="UP001164748">
    <property type="component" value="Plasmid unnamed"/>
</dbReference>
<dbReference type="EMBL" id="CP114589">
    <property type="protein sequence ID" value="WBA10370.1"/>
    <property type="molecule type" value="Genomic_DNA"/>
</dbReference>
<feature type="transmembrane region" description="Helical" evidence="1">
    <location>
        <begin position="101"/>
        <end position="126"/>
    </location>
</feature>